<gene>
    <name evidence="1" type="ORF">IFM12276_36520</name>
</gene>
<dbReference type="Proteomes" id="UP001317870">
    <property type="component" value="Chromosome"/>
</dbReference>
<evidence type="ECO:0000313" key="1">
    <source>
        <dbReference type="EMBL" id="BDU00624.1"/>
    </source>
</evidence>
<evidence type="ECO:0000313" key="2">
    <source>
        <dbReference type="Proteomes" id="UP001317870"/>
    </source>
</evidence>
<organism evidence="1 2">
    <name type="scientific">Nocardia sputorum</name>
    <dbReference type="NCBI Taxonomy" id="2984338"/>
    <lineage>
        <taxon>Bacteria</taxon>
        <taxon>Bacillati</taxon>
        <taxon>Actinomycetota</taxon>
        <taxon>Actinomycetes</taxon>
        <taxon>Mycobacteriales</taxon>
        <taxon>Nocardiaceae</taxon>
        <taxon>Nocardia</taxon>
    </lineage>
</organism>
<name>A0ABM8CZY2_9NOCA</name>
<proteinExistence type="predicted"/>
<dbReference type="RefSeq" id="WP_281873496.1">
    <property type="nucleotide sequence ID" value="NZ_AP026976.1"/>
</dbReference>
<evidence type="ECO:0008006" key="3">
    <source>
        <dbReference type="Google" id="ProtNLM"/>
    </source>
</evidence>
<sequence length="180" mass="19851">MTDVYPGSAEYTVPVTRTKKDRAARERVPVFGIDMQPRAALLPDRVRRAPITHDYELLAVQDAQNAGYLREVQDLAAERASLGTAGHDQATRLRVDRLEAALVAATADAAAAGVAAEDVDRAVEYGRAGAYWADRPAHRYLGRIAQLTDEMYSRLDELADYRRRVAELEQRLAQTGPGES</sequence>
<reference evidence="1 2" key="1">
    <citation type="submission" date="2022-11" db="EMBL/GenBank/DDBJ databases">
        <title>Genome Sequencing of Nocardia sp. ON39_IFM12276 and assembly.</title>
        <authorList>
            <person name="Shimojima M."/>
            <person name="Toyokawa M."/>
            <person name="Uesaka K."/>
        </authorList>
    </citation>
    <scope>NUCLEOTIDE SEQUENCE [LARGE SCALE GENOMIC DNA]</scope>
    <source>
        <strain evidence="1 2">IFM 12276</strain>
    </source>
</reference>
<keyword evidence="2" id="KW-1185">Reference proteome</keyword>
<accession>A0ABM8CZY2</accession>
<protein>
    <recommendedName>
        <fullName evidence="3">Peptidase S74 domain-containing protein</fullName>
    </recommendedName>
</protein>
<dbReference type="EMBL" id="AP026978">
    <property type="protein sequence ID" value="BDU00624.1"/>
    <property type="molecule type" value="Genomic_DNA"/>
</dbReference>